<dbReference type="Proteomes" id="UP000823914">
    <property type="component" value="Unassembled WGS sequence"/>
</dbReference>
<dbReference type="EMBL" id="JAHLFV010000068">
    <property type="protein sequence ID" value="MBU3849531.1"/>
    <property type="molecule type" value="Genomic_DNA"/>
</dbReference>
<comment type="caution">
    <text evidence="2">The sequence shown here is derived from an EMBL/GenBank/DDBJ whole genome shotgun (WGS) entry which is preliminary data.</text>
</comment>
<reference evidence="2" key="1">
    <citation type="journal article" date="2021" name="PeerJ">
        <title>Extensive microbial diversity within the chicken gut microbiome revealed by metagenomics and culture.</title>
        <authorList>
            <person name="Gilroy R."/>
            <person name="Ravi A."/>
            <person name="Getino M."/>
            <person name="Pursley I."/>
            <person name="Horton D.L."/>
            <person name="Alikhan N.F."/>
            <person name="Baker D."/>
            <person name="Gharbi K."/>
            <person name="Hall N."/>
            <person name="Watson M."/>
            <person name="Adriaenssens E.M."/>
            <person name="Foster-Nyarko E."/>
            <person name="Jarju S."/>
            <person name="Secka A."/>
            <person name="Antonio M."/>
            <person name="Oren A."/>
            <person name="Chaudhuri R.R."/>
            <person name="La Ragione R."/>
            <person name="Hildebrand F."/>
            <person name="Pallen M.J."/>
        </authorList>
    </citation>
    <scope>NUCLEOTIDE SEQUENCE</scope>
    <source>
        <strain evidence="2">Gambia15-2214</strain>
    </source>
</reference>
<feature type="region of interest" description="Disordered" evidence="1">
    <location>
        <begin position="132"/>
        <end position="162"/>
    </location>
</feature>
<evidence type="ECO:0000313" key="3">
    <source>
        <dbReference type="Proteomes" id="UP000823914"/>
    </source>
</evidence>
<evidence type="ECO:0000313" key="2">
    <source>
        <dbReference type="EMBL" id="MBU3849531.1"/>
    </source>
</evidence>
<feature type="region of interest" description="Disordered" evidence="1">
    <location>
        <begin position="1"/>
        <end position="65"/>
    </location>
</feature>
<gene>
    <name evidence="2" type="ORF">IAA16_03075</name>
</gene>
<reference evidence="2" key="2">
    <citation type="submission" date="2021-04" db="EMBL/GenBank/DDBJ databases">
        <authorList>
            <person name="Gilroy R."/>
        </authorList>
    </citation>
    <scope>NUCLEOTIDE SEQUENCE</scope>
    <source>
        <strain evidence="2">Gambia15-2214</strain>
    </source>
</reference>
<organism evidence="2 3">
    <name type="scientific">Candidatus Treponema excrementipullorum</name>
    <dbReference type="NCBI Taxonomy" id="2838768"/>
    <lineage>
        <taxon>Bacteria</taxon>
        <taxon>Pseudomonadati</taxon>
        <taxon>Spirochaetota</taxon>
        <taxon>Spirochaetia</taxon>
        <taxon>Spirochaetales</taxon>
        <taxon>Treponemataceae</taxon>
        <taxon>Treponema</taxon>
    </lineage>
</organism>
<protein>
    <submittedName>
        <fullName evidence="2">Uncharacterized protein</fullName>
    </submittedName>
</protein>
<proteinExistence type="predicted"/>
<feature type="compositionally biased region" description="Low complexity" evidence="1">
    <location>
        <begin position="141"/>
        <end position="162"/>
    </location>
</feature>
<evidence type="ECO:0000256" key="1">
    <source>
        <dbReference type="SAM" id="MobiDB-lite"/>
    </source>
</evidence>
<dbReference type="AlphaFoldDB" id="A0A9E2L1Q7"/>
<sequence>MPSVSEPTMPTMDGKPYVGQPPYIPQTSNSQQSSQTETDTSDTSENTKTTSNTYTSTAENSDNSNLSNVLTAQTISGLGGLSSLTDTLSALTSSQNASSYLPALSQLTGTTLSQTDSNATLESILKELQKLSQKETSQQNSSQKVVTTDTSDSSSSQTESQSKLLRFRVNNTDILDTCQTIYFSQPEENGLFLLTGDRSYYIDNKPYEETFYFLFTPALDDKGLFYYEVEGDIMQNAPITGSKLYPLTEKPSLIARKTGNLITLKYSAENWNLDILIDLREFH</sequence>
<name>A0A9E2L1Q7_9SPIR</name>
<feature type="compositionally biased region" description="Low complexity" evidence="1">
    <location>
        <begin position="26"/>
        <end position="61"/>
    </location>
</feature>
<accession>A0A9E2L1Q7</accession>